<dbReference type="PROSITE" id="PS50043">
    <property type="entry name" value="HTH_LUXR_2"/>
    <property type="match status" value="1"/>
</dbReference>
<protein>
    <submittedName>
        <fullName evidence="5">Helix-turn-helix transcriptional regulator</fullName>
    </submittedName>
</protein>
<evidence type="ECO:0000256" key="2">
    <source>
        <dbReference type="ARBA" id="ARBA00023125"/>
    </source>
</evidence>
<evidence type="ECO:0000313" key="6">
    <source>
        <dbReference type="Proteomes" id="UP000076234"/>
    </source>
</evidence>
<dbReference type="PANTHER" id="PTHR44688:SF16">
    <property type="entry name" value="DNA-BINDING TRANSCRIPTIONAL ACTIVATOR DEVR_DOSR"/>
    <property type="match status" value="1"/>
</dbReference>
<dbReference type="KEGG" id="ster:AOA14_14490"/>
<keyword evidence="3" id="KW-0804">Transcription</keyword>
<dbReference type="GO" id="GO:0006355">
    <property type="term" value="P:regulation of DNA-templated transcription"/>
    <property type="evidence" value="ECO:0007669"/>
    <property type="project" value="InterPro"/>
</dbReference>
<reference evidence="6" key="1">
    <citation type="submission" date="2015-11" db="EMBL/GenBank/DDBJ databases">
        <title>Complete genome sequence of a polyethylene glycol-degrading strain Sphingopyxis terrae strain 203-1 (NBRC 15098).</title>
        <authorList>
            <person name="Yoshiyuki O."/>
            <person name="Shouta N."/>
            <person name="Nagata Y."/>
            <person name="Numata M."/>
            <person name="Tsuchikane K."/>
            <person name="Hosoyama A."/>
            <person name="Yamazoe A."/>
            <person name="Tsuda M."/>
            <person name="Fujita N."/>
            <person name="Kawai F."/>
        </authorList>
    </citation>
    <scope>NUCLEOTIDE SEQUENCE [LARGE SCALE GENOMIC DNA]</scope>
    <source>
        <strain evidence="6">203-1</strain>
    </source>
</reference>
<dbReference type="Proteomes" id="UP000076234">
    <property type="component" value="Chromosome"/>
</dbReference>
<proteinExistence type="predicted"/>
<dbReference type="GO" id="GO:0003677">
    <property type="term" value="F:DNA binding"/>
    <property type="evidence" value="ECO:0007669"/>
    <property type="project" value="UniProtKB-KW"/>
</dbReference>
<organism evidence="5 6">
    <name type="scientific">Sphingopyxis terrae subsp. terrae NBRC 15098</name>
    <dbReference type="NCBI Taxonomy" id="1219058"/>
    <lineage>
        <taxon>Bacteria</taxon>
        <taxon>Pseudomonadati</taxon>
        <taxon>Pseudomonadota</taxon>
        <taxon>Alphaproteobacteria</taxon>
        <taxon>Sphingomonadales</taxon>
        <taxon>Sphingomonadaceae</taxon>
        <taxon>Sphingopyxis</taxon>
    </lineage>
</organism>
<dbReference type="Gene3D" id="1.10.10.10">
    <property type="entry name" value="Winged helix-like DNA-binding domain superfamily/Winged helix DNA-binding domain"/>
    <property type="match status" value="1"/>
</dbReference>
<evidence type="ECO:0000256" key="3">
    <source>
        <dbReference type="ARBA" id="ARBA00023163"/>
    </source>
</evidence>
<dbReference type="InterPro" id="IPR000792">
    <property type="entry name" value="Tscrpt_reg_LuxR_C"/>
</dbReference>
<accession>A0A142W1H5</accession>
<gene>
    <name evidence="5" type="ORF">AOA14_14490</name>
</gene>
<dbReference type="AlphaFoldDB" id="A0A142W1H5"/>
<evidence type="ECO:0000259" key="4">
    <source>
        <dbReference type="PROSITE" id="PS50043"/>
    </source>
</evidence>
<dbReference type="STRING" id="1219058.AOA14_14490"/>
<dbReference type="EMBL" id="CP013342">
    <property type="protein sequence ID" value="AMU95819.1"/>
    <property type="molecule type" value="Genomic_DNA"/>
</dbReference>
<feature type="domain" description="HTH luxR-type" evidence="4">
    <location>
        <begin position="7"/>
        <end position="72"/>
    </location>
</feature>
<dbReference type="SMART" id="SM00421">
    <property type="entry name" value="HTH_LUXR"/>
    <property type="match status" value="1"/>
</dbReference>
<reference evidence="5 6" key="2">
    <citation type="journal article" date="2016" name="Genome Announc.">
        <title>Complete Genome Sequence of Sphingopyxis terrae Strain 203-1 (NBRC 111660), a Polyethylene Glycol Degrader.</title>
        <authorList>
            <person name="Ohtsubo Y."/>
            <person name="Nonoyama S."/>
            <person name="Nagata Y."/>
            <person name="Numata M."/>
            <person name="Tsuchikane K."/>
            <person name="Hosoyama A."/>
            <person name="Yamazoe A."/>
            <person name="Tsuda M."/>
            <person name="Fujita N."/>
            <person name="Kawai F."/>
        </authorList>
    </citation>
    <scope>NUCLEOTIDE SEQUENCE [LARGE SCALE GENOMIC DNA]</scope>
    <source>
        <strain evidence="5 6">203-1</strain>
    </source>
</reference>
<keyword evidence="1" id="KW-0805">Transcription regulation</keyword>
<evidence type="ECO:0000313" key="5">
    <source>
        <dbReference type="EMBL" id="AMU95819.1"/>
    </source>
</evidence>
<dbReference type="InterPro" id="IPR016032">
    <property type="entry name" value="Sig_transdc_resp-reg_C-effctor"/>
</dbReference>
<dbReference type="Pfam" id="PF00196">
    <property type="entry name" value="GerE"/>
    <property type="match status" value="1"/>
</dbReference>
<dbReference type="PANTHER" id="PTHR44688">
    <property type="entry name" value="DNA-BINDING TRANSCRIPTIONAL ACTIVATOR DEVR_DOSR"/>
    <property type="match status" value="1"/>
</dbReference>
<dbReference type="CDD" id="cd06170">
    <property type="entry name" value="LuxR_C_like"/>
    <property type="match status" value="1"/>
</dbReference>
<sequence>MSANDPFPGLSARLTDREVEVLRLLVAGHTVKTIAARLGRSETSINERLRSARRKTGVGSSRELARLLDLQETCDENIDLPKPPSDVEPLAHTATIGVRGSKGLIAMLFAISLAAAGLMFAAAPSDDQPGSSNAAHDTASRSLPLVGRWSLDASQLPEKERPRRVTISFRPAQDGKWTTRVEIVAPDGSVKYSESTAALDGVAVPITGNMGFIDTVALRQPAPDTLVMTLGKAGTRVSTRVYTVAKDLKSMTETIVWSSDNSQKLETTHFNRVE</sequence>
<dbReference type="SUPFAM" id="SSF46894">
    <property type="entry name" value="C-terminal effector domain of the bipartite response regulators"/>
    <property type="match status" value="1"/>
</dbReference>
<evidence type="ECO:0000256" key="1">
    <source>
        <dbReference type="ARBA" id="ARBA00023015"/>
    </source>
</evidence>
<dbReference type="InterPro" id="IPR036388">
    <property type="entry name" value="WH-like_DNA-bd_sf"/>
</dbReference>
<keyword evidence="2" id="KW-0238">DNA-binding</keyword>
<name>A0A142W1H5_9SPHN</name>
<dbReference type="PROSITE" id="PS00622">
    <property type="entry name" value="HTH_LUXR_1"/>
    <property type="match status" value="1"/>
</dbReference>